<sequence>MDNKKTLLALSLASSLLLTSPATMAHGGSADYLPIDQALSSSGATYELNDDSSELLITSGESEIRVPLGETQAMFNGEPVELSAPPQLHDGEVMVERGFVHDLFKDHVPQTLRREGRNHPLDPLTAEEISQAADAVRASEHYTDNMRFTEIRLAAPNKSDVWDWAFGGSHAFGRHAEFTVLDGRDVIEGTLDLASGNILRWEHIEGAHGMVTFDDFMAVQTIISESEAYKEALQKRGIDDIDNVVATPLTVGYFQGEDGLEHDARLLKVVSYLDVGDGNYWAHPIENLVAVVDLEDNNILKIEDEGVVPIPMTPRPYDGRDQNNIADVNPLVTIEPEGQNMSMSGNIIHWQNWDFHLKLDSRVGPVISTLTYNDQGEKRKVMYEGSLGGMIVPYGDPDVGWYFKAYLDSGEYGMGNLTSPLVLGTDVPANATLMPATLADNNGNPFTIPNAIAVFERYAESEFKHNEMLGSSPGNESRQRRELVVRWVSTIGNYDYMFDWIFMANGNIQLTVGASGIEAVKAVRSRTMHDDTAEEDTRYGTLIDHNIVGTTHQHIYNFRLDLDVDGEQNSLTEIDPVVEENTAGGPRRSVMVTRERVVPTELESVQKFDPPPFG</sequence>
<protein>
    <recommendedName>
        <fullName evidence="6">Amine oxidase</fullName>
        <ecNumber evidence="6">1.4.3.-</ecNumber>
    </recommendedName>
</protein>
<dbReference type="SUPFAM" id="SSF55383">
    <property type="entry name" value="Copper amine oxidase, domain N"/>
    <property type="match status" value="1"/>
</dbReference>
<dbReference type="Pfam" id="PF01179">
    <property type="entry name" value="Cu_amine_oxid"/>
    <property type="match status" value="1"/>
</dbReference>
<evidence type="ECO:0000256" key="1">
    <source>
        <dbReference type="ARBA" id="ARBA00007983"/>
    </source>
</evidence>
<evidence type="ECO:0000256" key="7">
    <source>
        <dbReference type="SAM" id="SignalP"/>
    </source>
</evidence>
<dbReference type="InterPro" id="IPR015802">
    <property type="entry name" value="Cu_amine_oxidase_N3"/>
</dbReference>
<dbReference type="InterPro" id="IPR049948">
    <property type="entry name" value="Cu_Am_ox_TPQ-bd"/>
</dbReference>
<organism evidence="12 13">
    <name type="scientific">Vreelandella olivaria</name>
    <dbReference type="NCBI Taxonomy" id="390919"/>
    <lineage>
        <taxon>Bacteria</taxon>
        <taxon>Pseudomonadati</taxon>
        <taxon>Pseudomonadota</taxon>
        <taxon>Gammaproteobacteria</taxon>
        <taxon>Oceanospirillales</taxon>
        <taxon>Halomonadaceae</taxon>
        <taxon>Vreelandella</taxon>
    </lineage>
</organism>
<dbReference type="Gene3D" id="3.10.450.40">
    <property type="match status" value="2"/>
</dbReference>
<dbReference type="Pfam" id="PF02728">
    <property type="entry name" value="Cu_amine_oxidN3"/>
    <property type="match status" value="1"/>
</dbReference>
<dbReference type="EC" id="1.4.3.-" evidence="6"/>
<dbReference type="InterPro" id="IPR015798">
    <property type="entry name" value="Cu_amine_oxidase_C"/>
</dbReference>
<evidence type="ECO:0000256" key="5">
    <source>
        <dbReference type="ARBA" id="ARBA00023008"/>
    </source>
</evidence>
<keyword evidence="3 6" id="KW-0801">TPQ</keyword>
<keyword evidence="7" id="KW-0732">Signal</keyword>
<evidence type="ECO:0000256" key="6">
    <source>
        <dbReference type="RuleBase" id="RU000672"/>
    </source>
</evidence>
<evidence type="ECO:0000313" key="13">
    <source>
        <dbReference type="Proteomes" id="UP000289555"/>
    </source>
</evidence>
<comment type="PTM">
    <text evidence="6">Topaquinone (TPQ) is generated by copper-dependent autoxidation of a specific tyrosyl residue.</text>
</comment>
<dbReference type="PANTHER" id="PTHR10638">
    <property type="entry name" value="COPPER AMINE OXIDASE"/>
    <property type="match status" value="1"/>
</dbReference>
<dbReference type="Pfam" id="PF07833">
    <property type="entry name" value="Cu_amine_oxidN1"/>
    <property type="match status" value="1"/>
</dbReference>
<dbReference type="EMBL" id="AP019416">
    <property type="protein sequence ID" value="BBI54301.1"/>
    <property type="molecule type" value="Genomic_DNA"/>
</dbReference>
<feature type="domain" description="Copper amine oxidase N3-terminal" evidence="10">
    <location>
        <begin position="210"/>
        <end position="311"/>
    </location>
</feature>
<name>A0ABN5XCT1_9GAMM</name>
<comment type="cofactor">
    <cofactor evidence="6">
        <name>Cu cation</name>
        <dbReference type="ChEBI" id="CHEBI:23378"/>
    </cofactor>
    <text evidence="6">Contains 1 topaquinone per subunit.</text>
</comment>
<evidence type="ECO:0000259" key="10">
    <source>
        <dbReference type="Pfam" id="PF02728"/>
    </source>
</evidence>
<dbReference type="SUPFAM" id="SSF49998">
    <property type="entry name" value="Amine oxidase catalytic domain"/>
    <property type="match status" value="1"/>
</dbReference>
<evidence type="ECO:0000256" key="3">
    <source>
        <dbReference type="ARBA" id="ARBA00022772"/>
    </source>
</evidence>
<dbReference type="InterPro" id="IPR012854">
    <property type="entry name" value="Cu_amine_oxidase-like_N"/>
</dbReference>
<feature type="domain" description="Copper amine oxidase catalytic" evidence="8">
    <location>
        <begin position="333"/>
        <end position="610"/>
    </location>
</feature>
<dbReference type="InterPro" id="IPR015800">
    <property type="entry name" value="Cu_amine_oxidase_N2"/>
</dbReference>
<evidence type="ECO:0000259" key="9">
    <source>
        <dbReference type="Pfam" id="PF02727"/>
    </source>
</evidence>
<evidence type="ECO:0000313" key="12">
    <source>
        <dbReference type="EMBL" id="BBI54301.1"/>
    </source>
</evidence>
<reference evidence="13" key="1">
    <citation type="journal article" date="2019" name="Microbiol. Resour. Announc.">
        <title>Complete Genome Sequence of Halomonas olivaria, a Moderately Halophilic Bacterium Isolated from Olive Processing Effluents, Obtained by Nanopore Sequencing.</title>
        <authorList>
            <person name="Nagata S."/>
            <person name="Ii K.M."/>
            <person name="Tsukimi T."/>
            <person name="Miura M.C."/>
            <person name="Galipon J."/>
            <person name="Arakawa K."/>
        </authorList>
    </citation>
    <scope>NUCLEOTIDE SEQUENCE [LARGE SCALE GENOMIC DNA]</scope>
    <source>
        <strain evidence="13">TYRC17</strain>
    </source>
</reference>
<keyword evidence="13" id="KW-1185">Reference proteome</keyword>
<dbReference type="Gene3D" id="2.70.98.20">
    <property type="entry name" value="Copper amine oxidase, catalytic domain"/>
    <property type="match status" value="1"/>
</dbReference>
<dbReference type="InterPro" id="IPR016182">
    <property type="entry name" value="Cu_amine_oxidase_N-reg"/>
</dbReference>
<dbReference type="InterPro" id="IPR036582">
    <property type="entry name" value="Mao_N_sf"/>
</dbReference>
<accession>A0ABN5XCT1</accession>
<dbReference type="InterPro" id="IPR036460">
    <property type="entry name" value="Cu_amine_oxidase_C_sf"/>
</dbReference>
<comment type="similarity">
    <text evidence="1 6">Belongs to the copper/topaquinone oxidase family.</text>
</comment>
<dbReference type="SUPFAM" id="SSF54416">
    <property type="entry name" value="Amine oxidase N-terminal region"/>
    <property type="match status" value="2"/>
</dbReference>
<dbReference type="PANTHER" id="PTHR10638:SF41">
    <property type="entry name" value="AMINE OXIDASE"/>
    <property type="match status" value="1"/>
</dbReference>
<keyword evidence="4 6" id="KW-0560">Oxidoreductase</keyword>
<dbReference type="InterPro" id="IPR000269">
    <property type="entry name" value="Cu_amine_oxidase"/>
</dbReference>
<keyword evidence="5 6" id="KW-0186">Copper</keyword>
<evidence type="ECO:0000256" key="4">
    <source>
        <dbReference type="ARBA" id="ARBA00023002"/>
    </source>
</evidence>
<dbReference type="Gene3D" id="3.30.457.10">
    <property type="entry name" value="Copper amine oxidase-like, N-terminal domain"/>
    <property type="match status" value="1"/>
</dbReference>
<evidence type="ECO:0000259" key="11">
    <source>
        <dbReference type="Pfam" id="PF07833"/>
    </source>
</evidence>
<feature type="domain" description="Copper amine oxidase N2-terminal" evidence="9">
    <location>
        <begin position="119"/>
        <end position="203"/>
    </location>
</feature>
<proteinExistence type="inferred from homology"/>
<feature type="signal peptide" evidence="7">
    <location>
        <begin position="1"/>
        <end position="25"/>
    </location>
</feature>
<feature type="chain" id="PRO_5045708050" description="Amine oxidase" evidence="7">
    <location>
        <begin position="26"/>
        <end position="614"/>
    </location>
</feature>
<feature type="domain" description="Copper amine oxidase-like N-terminal" evidence="11">
    <location>
        <begin position="32"/>
        <end position="105"/>
    </location>
</feature>
<dbReference type="PROSITE" id="PS01164">
    <property type="entry name" value="COPPER_AMINE_OXID_1"/>
    <property type="match status" value="1"/>
</dbReference>
<gene>
    <name evidence="12" type="primary">tynA</name>
    <name evidence="12" type="ORF">HORIV_67220</name>
</gene>
<evidence type="ECO:0000256" key="2">
    <source>
        <dbReference type="ARBA" id="ARBA00022723"/>
    </source>
</evidence>
<dbReference type="Pfam" id="PF02727">
    <property type="entry name" value="Cu_amine_oxidN2"/>
    <property type="match status" value="1"/>
</dbReference>
<dbReference type="Proteomes" id="UP000289555">
    <property type="component" value="Chromosome"/>
</dbReference>
<keyword evidence="2 6" id="KW-0479">Metal-binding</keyword>
<evidence type="ECO:0000259" key="8">
    <source>
        <dbReference type="Pfam" id="PF01179"/>
    </source>
</evidence>